<comment type="caution">
    <text evidence="2">The sequence shown here is derived from an EMBL/GenBank/DDBJ whole genome shotgun (WGS) entry which is preliminary data.</text>
</comment>
<evidence type="ECO:0000313" key="2">
    <source>
        <dbReference type="EMBL" id="EPS44731.1"/>
    </source>
</evidence>
<dbReference type="Proteomes" id="UP000015100">
    <property type="component" value="Unassembled WGS sequence"/>
</dbReference>
<protein>
    <submittedName>
        <fullName evidence="2">Uncharacterized protein</fullName>
    </submittedName>
</protein>
<keyword evidence="3" id="KW-1185">Reference proteome</keyword>
<dbReference type="HOGENOM" id="CLU_1704169_0_0_1"/>
<organism evidence="2 3">
    <name type="scientific">Dactylellina haptotyla (strain CBS 200.50)</name>
    <name type="common">Nematode-trapping fungus</name>
    <name type="synonym">Monacrosporium haptotylum</name>
    <dbReference type="NCBI Taxonomy" id="1284197"/>
    <lineage>
        <taxon>Eukaryota</taxon>
        <taxon>Fungi</taxon>
        <taxon>Dikarya</taxon>
        <taxon>Ascomycota</taxon>
        <taxon>Pezizomycotina</taxon>
        <taxon>Orbiliomycetes</taxon>
        <taxon>Orbiliales</taxon>
        <taxon>Orbiliaceae</taxon>
        <taxon>Dactylellina</taxon>
    </lineage>
</organism>
<dbReference type="EMBL" id="AQGS01000035">
    <property type="protein sequence ID" value="EPS44731.1"/>
    <property type="molecule type" value="Genomic_DNA"/>
</dbReference>
<evidence type="ECO:0000256" key="1">
    <source>
        <dbReference type="SAM" id="SignalP"/>
    </source>
</evidence>
<sequence>MKSTTALIFLAAATSTCFAAPVFSPTDLIKPSDLGLSKTVGNLPVGNLPVGNLPAAEDLSSLDTTNGLTDGLTSSLPLGTDDLLSKPTAILDTATMDGKLPVVEGALPGVLQPAGGDSMLTEPLGSTLDLAGLTKTLDLGNLLGGKKLIPVRKE</sequence>
<keyword evidence="1" id="KW-0732">Signal</keyword>
<name>S8AUV3_DACHA</name>
<reference evidence="3" key="2">
    <citation type="submission" date="2013-04" db="EMBL/GenBank/DDBJ databases">
        <title>Genomic mechanisms accounting for the adaptation to parasitism in nematode-trapping fungi.</title>
        <authorList>
            <person name="Ahren D.G."/>
        </authorList>
    </citation>
    <scope>NUCLEOTIDE SEQUENCE [LARGE SCALE GENOMIC DNA]</scope>
    <source>
        <strain evidence="3">CBS 200.50</strain>
    </source>
</reference>
<proteinExistence type="predicted"/>
<dbReference type="AlphaFoldDB" id="S8AUV3"/>
<gene>
    <name evidence="2" type="ORF">H072_1249</name>
</gene>
<accession>S8AUV3</accession>
<evidence type="ECO:0000313" key="3">
    <source>
        <dbReference type="Proteomes" id="UP000015100"/>
    </source>
</evidence>
<feature type="signal peptide" evidence="1">
    <location>
        <begin position="1"/>
        <end position="19"/>
    </location>
</feature>
<reference evidence="2 3" key="1">
    <citation type="journal article" date="2013" name="PLoS Genet.">
        <title>Genomic mechanisms accounting for the adaptation to parasitism in nematode-trapping fungi.</title>
        <authorList>
            <person name="Meerupati T."/>
            <person name="Andersson K.M."/>
            <person name="Friman E."/>
            <person name="Kumar D."/>
            <person name="Tunlid A."/>
            <person name="Ahren D."/>
        </authorList>
    </citation>
    <scope>NUCLEOTIDE SEQUENCE [LARGE SCALE GENOMIC DNA]</scope>
    <source>
        <strain evidence="2 3">CBS 200.50</strain>
    </source>
</reference>
<feature type="chain" id="PRO_5004560822" evidence="1">
    <location>
        <begin position="20"/>
        <end position="154"/>
    </location>
</feature>